<name>E3J4P9_PSEI1</name>
<feature type="region of interest" description="Disordered" evidence="1">
    <location>
        <begin position="125"/>
        <end position="191"/>
    </location>
</feature>
<proteinExistence type="predicted"/>
<dbReference type="AlphaFoldDB" id="E3J4P9"/>
<dbReference type="eggNOG" id="COG2273">
    <property type="taxonomic scope" value="Bacteria"/>
</dbReference>
<dbReference type="InterPro" id="IPR050546">
    <property type="entry name" value="Glycosyl_Hydrlase_16"/>
</dbReference>
<evidence type="ECO:0000313" key="3">
    <source>
        <dbReference type="EMBL" id="ADP78218.1"/>
    </source>
</evidence>
<dbReference type="SUPFAM" id="SSF49899">
    <property type="entry name" value="Concanavalin A-like lectins/glucanases"/>
    <property type="match status" value="1"/>
</dbReference>
<keyword evidence="3" id="KW-0378">Hydrolase</keyword>
<dbReference type="GO" id="GO:0004553">
    <property type="term" value="F:hydrolase activity, hydrolyzing O-glycosyl compounds"/>
    <property type="evidence" value="ECO:0007669"/>
    <property type="project" value="InterPro"/>
</dbReference>
<organism evidence="3 4">
    <name type="scientific">Pseudofrankia inefficax (strain DSM 45817 / CECT 9037 / DDB 130130 / EuI1c)</name>
    <name type="common">Frankia inefficax</name>
    <dbReference type="NCBI Taxonomy" id="298654"/>
    <lineage>
        <taxon>Bacteria</taxon>
        <taxon>Bacillati</taxon>
        <taxon>Actinomycetota</taxon>
        <taxon>Actinomycetes</taxon>
        <taxon>Frankiales</taxon>
        <taxon>Frankiaceae</taxon>
        <taxon>Pseudofrankia</taxon>
    </lineage>
</organism>
<dbReference type="PROSITE" id="PS51762">
    <property type="entry name" value="GH16_2"/>
    <property type="match status" value="1"/>
</dbReference>
<sequence>MFTSVGVLAVVALGVGIGLSRAGNLSASPMPAYASLVGDFTCITSTDGSCAVAPGLNATPDQLTVEAWAQDGGSDTKVPVVATNVGAYGFVLRANGPDGAPVERRRIHGSYVAWFHCASNAGPPCKHQRGGGHTAGGTATALPTEQSTDPATTPDDSTTSPVPGPTSTVLPSSVPTSPAGIPQPGQSTPAVVHTAPTVTTAPATTAPAPANGAALQWADEFDGAAGTGVNKADWTAVSGSHHGELECYTPKSSNVAMDGKGDLVLTARREAGCDGMPYTSGRLEGVNKRTFKYGYFEVRARMPTTTGAFPAFWTLGANYPSVGWPRSGEIDIVEITANLPSSVHTNIHGVDASGKSWQSGWGGVGTFASSSNVGDSFHTYGLNWTSTALQFYFDGKLIHTINKSSVPVWLWDQENYLLLNLAITSSSGPDVQTMDVDYVRVYSTKP</sequence>
<evidence type="ECO:0000256" key="1">
    <source>
        <dbReference type="SAM" id="MobiDB-lite"/>
    </source>
</evidence>
<reference evidence="3 4" key="1">
    <citation type="submission" date="2010-10" db="EMBL/GenBank/DDBJ databases">
        <title>Complete sequence of Frankia sp. EuI1c.</title>
        <authorList>
            <consortium name="US DOE Joint Genome Institute"/>
            <person name="Lucas S."/>
            <person name="Copeland A."/>
            <person name="Lapidus A."/>
            <person name="Cheng J.-F."/>
            <person name="Bruce D."/>
            <person name="Goodwin L."/>
            <person name="Pitluck S."/>
            <person name="Chertkov O."/>
            <person name="Detter J.C."/>
            <person name="Han C."/>
            <person name="Tapia R."/>
            <person name="Land M."/>
            <person name="Hauser L."/>
            <person name="Jeffries C."/>
            <person name="Kyrpides N."/>
            <person name="Ivanova N."/>
            <person name="Mikhailova N."/>
            <person name="Beauchemin N."/>
            <person name="Sen A."/>
            <person name="Sur S.A."/>
            <person name="Gtari M."/>
            <person name="Wall L."/>
            <person name="Tisa L."/>
            <person name="Woyke T."/>
        </authorList>
    </citation>
    <scope>NUCLEOTIDE SEQUENCE [LARGE SCALE GENOMIC DNA]</scope>
    <source>
        <strain evidence="4">DSM 45817 / CECT 9037 / EuI1c</strain>
    </source>
</reference>
<dbReference type="GO" id="GO:0009251">
    <property type="term" value="P:glucan catabolic process"/>
    <property type="evidence" value="ECO:0007669"/>
    <property type="project" value="TreeGrafter"/>
</dbReference>
<dbReference type="InterPro" id="IPR000757">
    <property type="entry name" value="Beta-glucanase-like"/>
</dbReference>
<dbReference type="PANTHER" id="PTHR10963:SF24">
    <property type="entry name" value="GLYCOSIDASE C21B10.07-RELATED"/>
    <property type="match status" value="1"/>
</dbReference>
<dbReference type="KEGG" id="fri:FraEuI1c_0130"/>
<dbReference type="CDD" id="cd08023">
    <property type="entry name" value="GH16_laminarinase_like"/>
    <property type="match status" value="1"/>
</dbReference>
<dbReference type="EMBL" id="CP002299">
    <property type="protein sequence ID" value="ADP78218.1"/>
    <property type="molecule type" value="Genomic_DNA"/>
</dbReference>
<feature type="domain" description="GH16" evidence="2">
    <location>
        <begin position="155"/>
        <end position="446"/>
    </location>
</feature>
<dbReference type="STRING" id="298654.FraEuI1c_0130"/>
<dbReference type="Gene3D" id="2.60.120.200">
    <property type="match status" value="1"/>
</dbReference>
<dbReference type="Pfam" id="PF00722">
    <property type="entry name" value="Glyco_hydro_16"/>
    <property type="match status" value="1"/>
</dbReference>
<protein>
    <submittedName>
        <fullName evidence="3">Glycoside hydrolase family 16</fullName>
    </submittedName>
</protein>
<evidence type="ECO:0000259" key="2">
    <source>
        <dbReference type="PROSITE" id="PS51762"/>
    </source>
</evidence>
<dbReference type="CAZy" id="GH16">
    <property type="family name" value="Glycoside Hydrolase Family 16"/>
</dbReference>
<dbReference type="HOGENOM" id="CLU_613582_0_0_11"/>
<dbReference type="InParanoid" id="E3J4P9"/>
<dbReference type="InterPro" id="IPR013320">
    <property type="entry name" value="ConA-like_dom_sf"/>
</dbReference>
<accession>E3J4P9</accession>
<dbReference type="PANTHER" id="PTHR10963">
    <property type="entry name" value="GLYCOSYL HYDROLASE-RELATED"/>
    <property type="match status" value="1"/>
</dbReference>
<gene>
    <name evidence="3" type="ordered locus">FraEuI1c_0130</name>
</gene>
<keyword evidence="4" id="KW-1185">Reference proteome</keyword>
<dbReference type="Proteomes" id="UP000002484">
    <property type="component" value="Chromosome"/>
</dbReference>
<dbReference type="RefSeq" id="WP_013421341.1">
    <property type="nucleotide sequence ID" value="NC_014666.1"/>
</dbReference>
<evidence type="ECO:0000313" key="4">
    <source>
        <dbReference type="Proteomes" id="UP000002484"/>
    </source>
</evidence>
<feature type="compositionally biased region" description="Low complexity" evidence="1">
    <location>
        <begin position="136"/>
        <end position="178"/>
    </location>
</feature>